<dbReference type="InterPro" id="IPR036793">
    <property type="entry name" value="Asp_carbatrfase_reg_N_sf"/>
</dbReference>
<evidence type="ECO:0000256" key="6">
    <source>
        <dbReference type="ARBA" id="ARBA00022975"/>
    </source>
</evidence>
<dbReference type="GO" id="GO:0016740">
    <property type="term" value="F:transferase activity"/>
    <property type="evidence" value="ECO:0007669"/>
    <property type="project" value="UniProtKB-KW"/>
</dbReference>
<dbReference type="HAMAP" id="MF_00002">
    <property type="entry name" value="Asp_carb_tr_reg"/>
    <property type="match status" value="1"/>
</dbReference>
<gene>
    <name evidence="9" type="ORF">AKJ50_01570</name>
</gene>
<dbReference type="InterPro" id="IPR002801">
    <property type="entry name" value="Asp_carbamoylTrfase_reg"/>
</dbReference>
<evidence type="ECO:0000256" key="1">
    <source>
        <dbReference type="ARBA" id="ARBA00002565"/>
    </source>
</evidence>
<dbReference type="SUPFAM" id="SSF54893">
    <property type="entry name" value="Aspartate carbamoyltransferase, Regulatory-chain, N-terminal domain"/>
    <property type="match status" value="1"/>
</dbReference>
<protein>
    <recommendedName>
        <fullName evidence="3">Aspartate carbamoyltransferase regulatory chain</fullName>
    </recommendedName>
</protein>
<proteinExistence type="inferred from homology"/>
<dbReference type="AlphaFoldDB" id="A0A133VFG6"/>
<dbReference type="GO" id="GO:0009347">
    <property type="term" value="C:aspartate carbamoyltransferase complex"/>
    <property type="evidence" value="ECO:0007669"/>
    <property type="project" value="InterPro"/>
</dbReference>
<keyword evidence="10" id="KW-1185">Reference proteome</keyword>
<dbReference type="EMBL" id="LHYD01000028">
    <property type="protein sequence ID" value="KXB05183.1"/>
    <property type="molecule type" value="Genomic_DNA"/>
</dbReference>
<name>A0A133VFG6_9EURY</name>
<comment type="function">
    <text evidence="1">Involved in allosteric regulation of aspartate carbamoyltransferase.</text>
</comment>
<evidence type="ECO:0000259" key="7">
    <source>
        <dbReference type="Pfam" id="PF01948"/>
    </source>
</evidence>
<keyword evidence="4" id="KW-0479">Metal-binding</keyword>
<dbReference type="Pfam" id="PF02748">
    <property type="entry name" value="PyrI_C"/>
    <property type="match status" value="1"/>
</dbReference>
<dbReference type="PANTHER" id="PTHR35805:SF1">
    <property type="entry name" value="ASPARTATE CARBAMOYLTRANSFERASE REGULATORY CHAIN"/>
    <property type="match status" value="1"/>
</dbReference>
<dbReference type="NCBIfam" id="TIGR00240">
    <property type="entry name" value="ATCase_reg"/>
    <property type="match status" value="1"/>
</dbReference>
<dbReference type="GO" id="GO:0006221">
    <property type="term" value="P:pyrimidine nucleotide biosynthetic process"/>
    <property type="evidence" value="ECO:0007669"/>
    <property type="project" value="UniProtKB-KW"/>
</dbReference>
<keyword evidence="5" id="KW-0862">Zinc</keyword>
<evidence type="ECO:0000256" key="5">
    <source>
        <dbReference type="ARBA" id="ARBA00022833"/>
    </source>
</evidence>
<keyword evidence="9" id="KW-0808">Transferase</keyword>
<dbReference type="GO" id="GO:0006207">
    <property type="term" value="P:'de novo' pyrimidine nucleobase biosynthetic process"/>
    <property type="evidence" value="ECO:0007669"/>
    <property type="project" value="InterPro"/>
</dbReference>
<organism evidence="9 10">
    <name type="scientific">candidate division MSBL1 archaeon SCGC-AAA382A13</name>
    <dbReference type="NCBI Taxonomy" id="1698279"/>
    <lineage>
        <taxon>Archaea</taxon>
        <taxon>Methanobacteriati</taxon>
        <taxon>Methanobacteriota</taxon>
        <taxon>candidate division MSBL1</taxon>
    </lineage>
</organism>
<dbReference type="InterPro" id="IPR020545">
    <property type="entry name" value="Asp_carbamoyltransf_reg_N"/>
</dbReference>
<dbReference type="Pfam" id="PF01948">
    <property type="entry name" value="PyrI"/>
    <property type="match status" value="1"/>
</dbReference>
<dbReference type="PANTHER" id="PTHR35805">
    <property type="entry name" value="ASPARTATE CARBAMOYLTRANSFERASE REGULATORY CHAIN"/>
    <property type="match status" value="1"/>
</dbReference>
<evidence type="ECO:0000313" key="9">
    <source>
        <dbReference type="EMBL" id="KXB05183.1"/>
    </source>
</evidence>
<evidence type="ECO:0000256" key="3">
    <source>
        <dbReference type="ARBA" id="ARBA00021764"/>
    </source>
</evidence>
<feature type="domain" description="Aspartate carbamoyltransferase regulatory subunit C-terminal" evidence="8">
    <location>
        <begin position="104"/>
        <end position="137"/>
    </location>
</feature>
<evidence type="ECO:0000256" key="2">
    <source>
        <dbReference type="ARBA" id="ARBA00010498"/>
    </source>
</evidence>
<reference evidence="9 10" key="1">
    <citation type="journal article" date="2016" name="Sci. Rep.">
        <title>Metabolic traits of an uncultured archaeal lineage -MSBL1- from brine pools of the Red Sea.</title>
        <authorList>
            <person name="Mwirichia R."/>
            <person name="Alam I."/>
            <person name="Rashid M."/>
            <person name="Vinu M."/>
            <person name="Ba-Alawi W."/>
            <person name="Anthony Kamau A."/>
            <person name="Kamanda Ngugi D."/>
            <person name="Goker M."/>
            <person name="Klenk H.P."/>
            <person name="Bajic V."/>
            <person name="Stingl U."/>
        </authorList>
    </citation>
    <scope>NUCLEOTIDE SEQUENCE [LARGE SCALE GENOMIC DNA]</scope>
    <source>
        <strain evidence="9">SCGC-AAA382A13</strain>
    </source>
</reference>
<dbReference type="InterPro" id="IPR036792">
    <property type="entry name" value="Asp_carbatrfase_reg_C_sf"/>
</dbReference>
<dbReference type="InterPro" id="IPR020542">
    <property type="entry name" value="Asp_carbamoyltrfase_reg_C"/>
</dbReference>
<feature type="domain" description="Aspartate carbamoyltransferase regulatory subunit N-terminal" evidence="7">
    <location>
        <begin position="7"/>
        <end position="98"/>
    </location>
</feature>
<keyword evidence="6" id="KW-0665">Pyrimidine biosynthesis</keyword>
<accession>A0A133VFG6</accession>
<dbReference type="Gene3D" id="3.30.70.140">
    <property type="entry name" value="Aspartate carbamoyltransferase regulatory subunit, N-terminal domain"/>
    <property type="match status" value="1"/>
</dbReference>
<comment type="caution">
    <text evidence="9">The sequence shown here is derived from an EMBL/GenBank/DDBJ whole genome shotgun (WGS) entry which is preliminary data.</text>
</comment>
<feature type="non-terminal residue" evidence="9">
    <location>
        <position position="137"/>
    </location>
</feature>
<dbReference type="SUPFAM" id="SSF57825">
    <property type="entry name" value="Aspartate carbamoyltransferase, Regulatory-chain, C-terminal domain"/>
    <property type="match status" value="1"/>
</dbReference>
<dbReference type="GO" id="GO:0046872">
    <property type="term" value="F:metal ion binding"/>
    <property type="evidence" value="ECO:0007669"/>
    <property type="project" value="UniProtKB-KW"/>
</dbReference>
<evidence type="ECO:0000256" key="4">
    <source>
        <dbReference type="ARBA" id="ARBA00022723"/>
    </source>
</evidence>
<evidence type="ECO:0000259" key="8">
    <source>
        <dbReference type="Pfam" id="PF02748"/>
    </source>
</evidence>
<comment type="similarity">
    <text evidence="2">Belongs to the PyrI family.</text>
</comment>
<sequence>MEKDKKLRVSKIEAGTVIDHIPSERALTVLEILGISQGTQNTVSILINVPSNQQESKDIVKIEGRKLDEEELNKIALVAPNATINVIEDYEVVEKKIVELPDVIEEVVRCSNPDCITNTSEPATPEFEVISESPIRL</sequence>
<dbReference type="Gene3D" id="2.30.30.20">
    <property type="entry name" value="Aspartate carbamoyltransferase regulatory subunit, C-terminal domain"/>
    <property type="match status" value="1"/>
</dbReference>
<dbReference type="Proteomes" id="UP000070311">
    <property type="component" value="Unassembled WGS sequence"/>
</dbReference>
<evidence type="ECO:0000313" key="10">
    <source>
        <dbReference type="Proteomes" id="UP000070311"/>
    </source>
</evidence>